<proteinExistence type="predicted"/>
<dbReference type="SUPFAM" id="SSF55073">
    <property type="entry name" value="Nucleotide cyclase"/>
    <property type="match status" value="1"/>
</dbReference>
<dbReference type="CDD" id="cd01948">
    <property type="entry name" value="EAL"/>
    <property type="match status" value="1"/>
</dbReference>
<dbReference type="Pfam" id="PF00563">
    <property type="entry name" value="EAL"/>
    <property type="match status" value="1"/>
</dbReference>
<evidence type="ECO:0000313" key="8">
    <source>
        <dbReference type="Proteomes" id="UP000295341"/>
    </source>
</evidence>
<feature type="domain" description="PAS" evidence="3">
    <location>
        <begin position="386"/>
        <end position="433"/>
    </location>
</feature>
<dbReference type="Proteomes" id="UP000295341">
    <property type="component" value="Unassembled WGS sequence"/>
</dbReference>
<feature type="domain" description="PAS" evidence="3">
    <location>
        <begin position="485"/>
        <end position="558"/>
    </location>
</feature>
<keyword evidence="8" id="KW-1185">Reference proteome</keyword>
<evidence type="ECO:0000313" key="7">
    <source>
        <dbReference type="EMBL" id="TDU32516.1"/>
    </source>
</evidence>
<feature type="transmembrane region" description="Helical" evidence="2">
    <location>
        <begin position="281"/>
        <end position="300"/>
    </location>
</feature>
<sequence>MVDKAVTGNGKLNAADAGANRISLSGAGRTSQRARLLMVMATLVVVGIFGQSTLINTYVLRDFARLEQSQVQASLRLIRLSLDRFVRPMEGLAIDLATASQRLMIPTEADAEWLRERLRTANQLDVGYDAAVVLGGDGAVLLALAYDKATGWGRQPTDVEMTLLAQHAATLRAADLASQSGWNVVPGGLFAVAGARLGDDPTGPVVVIGRNFDEAAMSALDELSGTRITIVHGEAPPLNEPDRPMQACTRLSPTLNVQPQHLCVRLQDSILERGQRSSADLRLASLVGFVVLMLGTWLFLDRSLLRRLTSLTKKLDVRLPGGTEAVEQAMLADGERGDELGRMSLGLGQLLGRVRQAEIDMRERERSFRVLAESSGVAIFVVREGVLYSNAFASRLTGYDKDELRGRSLADLFHESWRERFEQAMARGSVEDSEGEELRGRRQNGTLYWARLHIARIEYRGGAALLLTLFDVSEQRALEQTLADEKQNLQLILSSIHDGIVAVDHAGTVRFINPAAQRMTGIPLALANGSALEDVVVLSDPDSEELLATPLLDTLAAAGDNGTVANLTTPQGRWRNVEVTLSQNQSESGDGQRGSVLVMRDVSDLRQLTKILADQASHDDLTGLINRREFSRRLLEALATAQGRRSRYALCYVDLDQFKLLNDTCGHHAGDRMLRNVAEALRSQVRPTDTLARLGGDEFGVLLDDCPPERAIDIANALRAKVAAVRFQWNGQSFSVEASIGIAMLENVDGSVDEALALADAACYMAKDLGRNRVHLYSAADKDLQEQLKQMRWATRLKDAVENSQFVLYAQGISPVAPNAPQLNACEALVRMIQPDGSIALPDEFLAAAERYQLMNRIDQWVVTAALDALQREHALGRSTRPLLFINLSGQSLGDESFREFLLEKLRQHANLTPQIVFEVTESAVVTSLGRAKKLMDDVYDRGCTFALDDFGTGMSSFGYLKELRVDYLKIAGCFVKSVALPLDAAVCRSFTEFARMMKVTVIAEWIEDEAILRALREIGVDYGQGWHFGLPKPIEQVLDIA</sequence>
<evidence type="ECO:0000256" key="2">
    <source>
        <dbReference type="SAM" id="Phobius"/>
    </source>
</evidence>
<dbReference type="FunFam" id="3.30.70.270:FF:000001">
    <property type="entry name" value="Diguanylate cyclase domain protein"/>
    <property type="match status" value="1"/>
</dbReference>
<dbReference type="SUPFAM" id="SSF141868">
    <property type="entry name" value="EAL domain-like"/>
    <property type="match status" value="1"/>
</dbReference>
<dbReference type="Pfam" id="PF13426">
    <property type="entry name" value="PAS_9"/>
    <property type="match status" value="1"/>
</dbReference>
<dbReference type="PANTHER" id="PTHR44757">
    <property type="entry name" value="DIGUANYLATE CYCLASE DGCP"/>
    <property type="match status" value="1"/>
</dbReference>
<dbReference type="Pfam" id="PF00990">
    <property type="entry name" value="GGDEF"/>
    <property type="match status" value="1"/>
</dbReference>
<dbReference type="PROSITE" id="PS50112">
    <property type="entry name" value="PAS"/>
    <property type="match status" value="2"/>
</dbReference>
<dbReference type="SMART" id="SM00091">
    <property type="entry name" value="PAS"/>
    <property type="match status" value="2"/>
</dbReference>
<keyword evidence="2" id="KW-0472">Membrane</keyword>
<keyword evidence="2" id="KW-1133">Transmembrane helix</keyword>
<dbReference type="InterPro" id="IPR013767">
    <property type="entry name" value="PAS_fold"/>
</dbReference>
<dbReference type="InterPro" id="IPR035965">
    <property type="entry name" value="PAS-like_dom_sf"/>
</dbReference>
<dbReference type="SUPFAM" id="SSF55785">
    <property type="entry name" value="PYP-like sensor domain (PAS domain)"/>
    <property type="match status" value="2"/>
</dbReference>
<dbReference type="InterPro" id="IPR052155">
    <property type="entry name" value="Biofilm_reg_signaling"/>
</dbReference>
<protein>
    <submittedName>
        <fullName evidence="7">PAS domain S-box-containing protein/diguanylate cyclase (GGDEF)-like protein</fullName>
    </submittedName>
</protein>
<organism evidence="7 8">
    <name type="scientific">Panacagrimonas perspica</name>
    <dbReference type="NCBI Taxonomy" id="381431"/>
    <lineage>
        <taxon>Bacteria</taxon>
        <taxon>Pseudomonadati</taxon>
        <taxon>Pseudomonadota</taxon>
        <taxon>Gammaproteobacteria</taxon>
        <taxon>Nevskiales</taxon>
        <taxon>Nevskiaceae</taxon>
        <taxon>Panacagrimonas</taxon>
    </lineage>
</organism>
<feature type="domain" description="GGDEF" evidence="6">
    <location>
        <begin position="646"/>
        <end position="779"/>
    </location>
</feature>
<dbReference type="SMART" id="SM00052">
    <property type="entry name" value="EAL"/>
    <property type="match status" value="1"/>
</dbReference>
<dbReference type="InterPro" id="IPR001633">
    <property type="entry name" value="EAL_dom"/>
</dbReference>
<feature type="domain" description="PAC" evidence="4">
    <location>
        <begin position="434"/>
        <end position="484"/>
    </location>
</feature>
<accession>A0A4V3F6G0</accession>
<dbReference type="InterPro" id="IPR000700">
    <property type="entry name" value="PAS-assoc_C"/>
</dbReference>
<dbReference type="Gene3D" id="3.30.70.270">
    <property type="match status" value="1"/>
</dbReference>
<dbReference type="CDD" id="cd01949">
    <property type="entry name" value="GGDEF"/>
    <property type="match status" value="1"/>
</dbReference>
<comment type="caution">
    <text evidence="7">The sequence shown here is derived from an EMBL/GenBank/DDBJ whole genome shotgun (WGS) entry which is preliminary data.</text>
</comment>
<feature type="domain" description="EAL" evidence="5">
    <location>
        <begin position="790"/>
        <end position="1042"/>
    </location>
</feature>
<dbReference type="Gene3D" id="3.30.450.20">
    <property type="entry name" value="PAS domain"/>
    <property type="match status" value="2"/>
</dbReference>
<dbReference type="NCBIfam" id="TIGR00229">
    <property type="entry name" value="sensory_box"/>
    <property type="match status" value="2"/>
</dbReference>
<dbReference type="GO" id="GO:0006355">
    <property type="term" value="P:regulation of DNA-templated transcription"/>
    <property type="evidence" value="ECO:0007669"/>
    <property type="project" value="InterPro"/>
</dbReference>
<evidence type="ECO:0000259" key="3">
    <source>
        <dbReference type="PROSITE" id="PS50112"/>
    </source>
</evidence>
<dbReference type="PROSITE" id="PS50113">
    <property type="entry name" value="PAC"/>
    <property type="match status" value="1"/>
</dbReference>
<dbReference type="NCBIfam" id="TIGR00254">
    <property type="entry name" value="GGDEF"/>
    <property type="match status" value="1"/>
</dbReference>
<keyword evidence="2" id="KW-0812">Transmembrane</keyword>
<dbReference type="Gene3D" id="3.20.20.450">
    <property type="entry name" value="EAL domain"/>
    <property type="match status" value="1"/>
</dbReference>
<dbReference type="PROSITE" id="PS50887">
    <property type="entry name" value="GGDEF"/>
    <property type="match status" value="1"/>
</dbReference>
<evidence type="ECO:0000259" key="6">
    <source>
        <dbReference type="PROSITE" id="PS50887"/>
    </source>
</evidence>
<dbReference type="GO" id="GO:0003824">
    <property type="term" value="F:catalytic activity"/>
    <property type="evidence" value="ECO:0007669"/>
    <property type="project" value="UniProtKB-ARBA"/>
</dbReference>
<dbReference type="SMART" id="SM00267">
    <property type="entry name" value="GGDEF"/>
    <property type="match status" value="1"/>
</dbReference>
<evidence type="ECO:0000259" key="5">
    <source>
        <dbReference type="PROSITE" id="PS50883"/>
    </source>
</evidence>
<feature type="transmembrane region" description="Helical" evidence="2">
    <location>
        <begin position="36"/>
        <end position="60"/>
    </location>
</feature>
<gene>
    <name evidence="7" type="ORF">DFR24_1914</name>
</gene>
<name>A0A4V3F6G0_9GAMM</name>
<reference evidence="7 8" key="1">
    <citation type="submission" date="2019-03" db="EMBL/GenBank/DDBJ databases">
        <title>Genomic Encyclopedia of Type Strains, Phase IV (KMG-IV): sequencing the most valuable type-strain genomes for metagenomic binning, comparative biology and taxonomic classification.</title>
        <authorList>
            <person name="Goeker M."/>
        </authorList>
    </citation>
    <scope>NUCLEOTIDE SEQUENCE [LARGE SCALE GENOMIC DNA]</scope>
    <source>
        <strain evidence="7 8">DSM 26377</strain>
    </source>
</reference>
<dbReference type="InterPro" id="IPR043128">
    <property type="entry name" value="Rev_trsase/Diguanyl_cyclase"/>
</dbReference>
<dbReference type="InterPro" id="IPR029787">
    <property type="entry name" value="Nucleotide_cyclase"/>
</dbReference>
<evidence type="ECO:0000259" key="4">
    <source>
        <dbReference type="PROSITE" id="PS50113"/>
    </source>
</evidence>
<dbReference type="PROSITE" id="PS50883">
    <property type="entry name" value="EAL"/>
    <property type="match status" value="1"/>
</dbReference>
<dbReference type="Pfam" id="PF00989">
    <property type="entry name" value="PAS"/>
    <property type="match status" value="1"/>
</dbReference>
<dbReference type="InterPro" id="IPR000160">
    <property type="entry name" value="GGDEF_dom"/>
</dbReference>
<dbReference type="EMBL" id="SOBT01000008">
    <property type="protein sequence ID" value="TDU32516.1"/>
    <property type="molecule type" value="Genomic_DNA"/>
</dbReference>
<comment type="cofactor">
    <cofactor evidence="1">
        <name>Mg(2+)</name>
        <dbReference type="ChEBI" id="CHEBI:18420"/>
    </cofactor>
</comment>
<dbReference type="InterPro" id="IPR000014">
    <property type="entry name" value="PAS"/>
</dbReference>
<dbReference type="CDD" id="cd00130">
    <property type="entry name" value="PAS"/>
    <property type="match status" value="2"/>
</dbReference>
<evidence type="ECO:0000256" key="1">
    <source>
        <dbReference type="ARBA" id="ARBA00001946"/>
    </source>
</evidence>
<dbReference type="InterPro" id="IPR035919">
    <property type="entry name" value="EAL_sf"/>
</dbReference>
<dbReference type="PANTHER" id="PTHR44757:SF4">
    <property type="entry name" value="DIGUANYLATE CYCLASE DGCE-RELATED"/>
    <property type="match status" value="1"/>
</dbReference>
<dbReference type="AlphaFoldDB" id="A0A4V3F6G0"/>